<evidence type="ECO:0000313" key="3">
    <source>
        <dbReference type="EMBL" id="KIG16007.1"/>
    </source>
</evidence>
<feature type="signal peptide" evidence="2">
    <location>
        <begin position="1"/>
        <end position="20"/>
    </location>
</feature>
<feature type="region of interest" description="Disordered" evidence="1">
    <location>
        <begin position="22"/>
        <end position="85"/>
    </location>
</feature>
<organism evidence="3 4">
    <name type="scientific">Enhygromyxa salina</name>
    <dbReference type="NCBI Taxonomy" id="215803"/>
    <lineage>
        <taxon>Bacteria</taxon>
        <taxon>Pseudomonadati</taxon>
        <taxon>Myxococcota</taxon>
        <taxon>Polyangia</taxon>
        <taxon>Nannocystales</taxon>
        <taxon>Nannocystaceae</taxon>
        <taxon>Enhygromyxa</taxon>
    </lineage>
</organism>
<dbReference type="Proteomes" id="UP000031599">
    <property type="component" value="Unassembled WGS sequence"/>
</dbReference>
<evidence type="ECO:0008006" key="5">
    <source>
        <dbReference type="Google" id="ProtNLM"/>
    </source>
</evidence>
<sequence length="163" mass="17008">MSTSRVLTLALLLVSLPACKGAETEKKADTSAASAPTPAADPAAPEAGGAPVAAGEGEGEGEGDTGTDTETGEEQEEQPPLPASFEQVGVELCDTYVKDFVACIDSKVPEAEREALRRQVFINIEAWKQTAAGGASAKQGLQTGCRIAREQAKRATQDWGCEW</sequence>
<dbReference type="EMBL" id="JMCC02000044">
    <property type="protein sequence ID" value="KIG16007.1"/>
    <property type="molecule type" value="Genomic_DNA"/>
</dbReference>
<comment type="caution">
    <text evidence="3">The sequence shown here is derived from an EMBL/GenBank/DDBJ whole genome shotgun (WGS) entry which is preliminary data.</text>
</comment>
<gene>
    <name evidence="3" type="ORF">DB30_05061</name>
</gene>
<evidence type="ECO:0000256" key="1">
    <source>
        <dbReference type="SAM" id="MobiDB-lite"/>
    </source>
</evidence>
<accession>A0A0C2D7K4</accession>
<name>A0A0C2D7K4_9BACT</name>
<dbReference type="RefSeq" id="WP_052550579.1">
    <property type="nucleotide sequence ID" value="NZ_JMCC02000044.1"/>
</dbReference>
<keyword evidence="2" id="KW-0732">Signal</keyword>
<protein>
    <recommendedName>
        <fullName evidence="5">Lipoprotein</fullName>
    </recommendedName>
</protein>
<feature type="compositionally biased region" description="Low complexity" evidence="1">
    <location>
        <begin position="30"/>
        <end position="55"/>
    </location>
</feature>
<evidence type="ECO:0000256" key="2">
    <source>
        <dbReference type="SAM" id="SignalP"/>
    </source>
</evidence>
<reference evidence="3 4" key="1">
    <citation type="submission" date="2014-12" db="EMBL/GenBank/DDBJ databases">
        <title>Genome assembly of Enhygromyxa salina DSM 15201.</title>
        <authorList>
            <person name="Sharma G."/>
            <person name="Subramanian S."/>
        </authorList>
    </citation>
    <scope>NUCLEOTIDE SEQUENCE [LARGE SCALE GENOMIC DNA]</scope>
    <source>
        <strain evidence="3 4">DSM 15201</strain>
    </source>
</reference>
<feature type="chain" id="PRO_5002159517" description="Lipoprotein" evidence="2">
    <location>
        <begin position="21"/>
        <end position="163"/>
    </location>
</feature>
<proteinExistence type="predicted"/>
<dbReference type="AlphaFoldDB" id="A0A0C2D7K4"/>
<evidence type="ECO:0000313" key="4">
    <source>
        <dbReference type="Proteomes" id="UP000031599"/>
    </source>
</evidence>
<feature type="compositionally biased region" description="Acidic residues" evidence="1">
    <location>
        <begin position="57"/>
        <end position="77"/>
    </location>
</feature>